<feature type="signal peptide" evidence="4">
    <location>
        <begin position="1"/>
        <end position="28"/>
    </location>
</feature>
<dbReference type="InterPro" id="IPR020858">
    <property type="entry name" value="Serum_albumin-like"/>
</dbReference>
<dbReference type="PANTHER" id="PTHR16776">
    <property type="entry name" value="EXTRACELLULAR MATRIX PROTEIN 1"/>
    <property type="match status" value="1"/>
</dbReference>
<evidence type="ECO:0000256" key="4">
    <source>
        <dbReference type="SAM" id="SignalP"/>
    </source>
</evidence>
<dbReference type="Gene3D" id="1.10.246.10">
    <property type="match status" value="1"/>
</dbReference>
<dbReference type="Pfam" id="PF05782">
    <property type="entry name" value="ECM1"/>
    <property type="match status" value="1"/>
</dbReference>
<dbReference type="OrthoDB" id="9889855at2759"/>
<keyword evidence="3" id="KW-0677">Repeat</keyword>
<dbReference type="Proteomes" id="UP000646548">
    <property type="component" value="Unassembled WGS sequence"/>
</dbReference>
<gene>
    <name evidence="5" type="ORF">FQA47_005162</name>
</gene>
<name>A0A834CAR5_ORYME</name>
<accession>A0A834CAR5</accession>
<organism evidence="5 6">
    <name type="scientific">Oryzias melastigma</name>
    <name type="common">Marine medaka</name>
    <dbReference type="NCBI Taxonomy" id="30732"/>
    <lineage>
        <taxon>Eukaryota</taxon>
        <taxon>Metazoa</taxon>
        <taxon>Chordata</taxon>
        <taxon>Craniata</taxon>
        <taxon>Vertebrata</taxon>
        <taxon>Euteleostomi</taxon>
        <taxon>Actinopterygii</taxon>
        <taxon>Neopterygii</taxon>
        <taxon>Teleostei</taxon>
        <taxon>Neoteleostei</taxon>
        <taxon>Acanthomorphata</taxon>
        <taxon>Ovalentaria</taxon>
        <taxon>Atherinomorphae</taxon>
        <taxon>Beloniformes</taxon>
        <taxon>Adrianichthyidae</taxon>
        <taxon>Oryziinae</taxon>
        <taxon>Oryzias</taxon>
    </lineage>
</organism>
<feature type="chain" id="PRO_5032996661" evidence="4">
    <location>
        <begin position="29"/>
        <end position="174"/>
    </location>
</feature>
<dbReference type="GO" id="GO:0030500">
    <property type="term" value="P:regulation of bone mineralization"/>
    <property type="evidence" value="ECO:0007669"/>
    <property type="project" value="TreeGrafter"/>
</dbReference>
<evidence type="ECO:0000313" key="6">
    <source>
        <dbReference type="Proteomes" id="UP000646548"/>
    </source>
</evidence>
<dbReference type="AlphaFoldDB" id="A0A834CAR5"/>
<evidence type="ECO:0000256" key="1">
    <source>
        <dbReference type="ARBA" id="ARBA00004613"/>
    </source>
</evidence>
<sequence length="174" mass="19081">MALTAELSAIWITALLACLGAQLGETKAAFLYVPFPPALPITENLAAICRDGGGRPRYPNSFFPPSGYSHDRRRGQAINRMESWFSLCCSGLVAQQPSQILCCAQQAWAQALSQFCVEEFSTKTVVYECCEDKGPARWICFNSELPNPDYSPKPGYTAPAMPQEPGFSFNPNVC</sequence>
<dbReference type="SUPFAM" id="SSF48552">
    <property type="entry name" value="Serum albumin-like"/>
    <property type="match status" value="1"/>
</dbReference>
<dbReference type="EMBL" id="WKFB01000424">
    <property type="protein sequence ID" value="KAF6723480.1"/>
    <property type="molecule type" value="Genomic_DNA"/>
</dbReference>
<reference evidence="5" key="1">
    <citation type="journal article" name="BMC Genomics">
        <title>Long-read sequencing and de novo genome assembly of marine medaka (Oryzias melastigma).</title>
        <authorList>
            <person name="Liang P."/>
            <person name="Saqib H.S.A."/>
            <person name="Ni X."/>
            <person name="Shen Y."/>
        </authorList>
    </citation>
    <scope>NUCLEOTIDE SEQUENCE</scope>
    <source>
        <strain evidence="5">Bigg-433</strain>
    </source>
</reference>
<comment type="subcellular location">
    <subcellularLocation>
        <location evidence="1">Secreted</location>
    </subcellularLocation>
</comment>
<dbReference type="GO" id="GO:0007165">
    <property type="term" value="P:signal transduction"/>
    <property type="evidence" value="ECO:0007669"/>
    <property type="project" value="InterPro"/>
</dbReference>
<dbReference type="PANTHER" id="PTHR16776:SF3">
    <property type="entry name" value="EXTRACELLULAR MATRIX PROTEIN 1"/>
    <property type="match status" value="1"/>
</dbReference>
<evidence type="ECO:0000256" key="2">
    <source>
        <dbReference type="ARBA" id="ARBA00022525"/>
    </source>
</evidence>
<protein>
    <submittedName>
        <fullName evidence="5">Extracellular matrix protein 1</fullName>
    </submittedName>
</protein>
<evidence type="ECO:0000313" key="5">
    <source>
        <dbReference type="EMBL" id="KAF6723480.1"/>
    </source>
</evidence>
<dbReference type="GO" id="GO:0005615">
    <property type="term" value="C:extracellular space"/>
    <property type="evidence" value="ECO:0007669"/>
    <property type="project" value="InterPro"/>
</dbReference>
<keyword evidence="2" id="KW-0964">Secreted</keyword>
<comment type="caution">
    <text evidence="5">The sequence shown here is derived from an EMBL/GenBank/DDBJ whole genome shotgun (WGS) entry which is preliminary data.</text>
</comment>
<keyword evidence="4" id="KW-0732">Signal</keyword>
<proteinExistence type="predicted"/>
<dbReference type="InterPro" id="IPR008605">
    <property type="entry name" value="ECM1"/>
</dbReference>
<evidence type="ECO:0000256" key="3">
    <source>
        <dbReference type="ARBA" id="ARBA00022737"/>
    </source>
</evidence>